<accession>A0ABR7DH76</accession>
<evidence type="ECO:0000256" key="1">
    <source>
        <dbReference type="SAM" id="Phobius"/>
    </source>
</evidence>
<name>A0ABR7DH76_9CLOT</name>
<feature type="transmembrane region" description="Helical" evidence="1">
    <location>
        <begin position="69"/>
        <end position="89"/>
    </location>
</feature>
<proteinExistence type="predicted"/>
<dbReference type="Proteomes" id="UP000596929">
    <property type="component" value="Unassembled WGS sequence"/>
</dbReference>
<feature type="transmembrane region" description="Helical" evidence="1">
    <location>
        <begin position="144"/>
        <end position="167"/>
    </location>
</feature>
<keyword evidence="1" id="KW-1133">Transmembrane helix</keyword>
<evidence type="ECO:0008006" key="4">
    <source>
        <dbReference type="Google" id="ProtNLM"/>
    </source>
</evidence>
<dbReference type="EMBL" id="JACOOO010000043">
    <property type="protein sequence ID" value="MBC5630759.1"/>
    <property type="molecule type" value="Genomic_DNA"/>
</dbReference>
<keyword evidence="3" id="KW-1185">Reference proteome</keyword>
<keyword evidence="1" id="KW-0812">Transmembrane</keyword>
<gene>
    <name evidence="2" type="ORF">H8S20_18045</name>
</gene>
<reference evidence="2 3" key="1">
    <citation type="submission" date="2020-08" db="EMBL/GenBank/DDBJ databases">
        <title>Genome public.</title>
        <authorList>
            <person name="Liu C."/>
            <person name="Sun Q."/>
        </authorList>
    </citation>
    <scope>NUCLEOTIDE SEQUENCE [LARGE SCALE GENOMIC DNA]</scope>
    <source>
        <strain evidence="2 3">NSJ-6</strain>
    </source>
</reference>
<feature type="transmembrane region" description="Helical" evidence="1">
    <location>
        <begin position="45"/>
        <end position="63"/>
    </location>
</feature>
<sequence>MKKHVTNLAGNNLYLDIYGNTVYYNVFDKNGYIVSKEVEQKFRLLYYRYSIIVIVFILFGDYFKSLQNTFIVGIGVIALVEVYFRGIYLKKLKVIKNFKRDKKVSKLELMVRSKEKEKIVMKACAYILLSALIVINAIQQNFNIMFMILSGIVAIYSIYSGALNIIAASKMKKAKI</sequence>
<dbReference type="RefSeq" id="WP_186860998.1">
    <property type="nucleotide sequence ID" value="NZ_JACOOO010000043.1"/>
</dbReference>
<evidence type="ECO:0000313" key="3">
    <source>
        <dbReference type="Proteomes" id="UP000596929"/>
    </source>
</evidence>
<feature type="transmembrane region" description="Helical" evidence="1">
    <location>
        <begin position="119"/>
        <end position="138"/>
    </location>
</feature>
<protein>
    <recommendedName>
        <fullName evidence="4">DUF3278 domain-containing protein</fullName>
    </recommendedName>
</protein>
<keyword evidence="1" id="KW-0472">Membrane</keyword>
<organism evidence="2 3">
    <name type="scientific">Clostridium hominis</name>
    <dbReference type="NCBI Taxonomy" id="2763036"/>
    <lineage>
        <taxon>Bacteria</taxon>
        <taxon>Bacillati</taxon>
        <taxon>Bacillota</taxon>
        <taxon>Clostridia</taxon>
        <taxon>Eubacteriales</taxon>
        <taxon>Clostridiaceae</taxon>
        <taxon>Clostridium</taxon>
    </lineage>
</organism>
<evidence type="ECO:0000313" key="2">
    <source>
        <dbReference type="EMBL" id="MBC5630759.1"/>
    </source>
</evidence>
<comment type="caution">
    <text evidence="2">The sequence shown here is derived from an EMBL/GenBank/DDBJ whole genome shotgun (WGS) entry which is preliminary data.</text>
</comment>